<reference evidence="2" key="1">
    <citation type="submission" date="2021-01" db="EMBL/GenBank/DDBJ databases">
        <title>Adiantum capillus-veneris genome.</title>
        <authorList>
            <person name="Fang Y."/>
            <person name="Liao Q."/>
        </authorList>
    </citation>
    <scope>NUCLEOTIDE SEQUENCE</scope>
    <source>
        <strain evidence="2">H3</strain>
        <tissue evidence="2">Leaf</tissue>
    </source>
</reference>
<evidence type="ECO:0000256" key="1">
    <source>
        <dbReference type="SAM" id="MobiDB-lite"/>
    </source>
</evidence>
<dbReference type="AlphaFoldDB" id="A0A9D4ZRF5"/>
<name>A0A9D4ZRF5_ADICA</name>
<feature type="compositionally biased region" description="Basic and acidic residues" evidence="1">
    <location>
        <begin position="18"/>
        <end position="29"/>
    </location>
</feature>
<protein>
    <submittedName>
        <fullName evidence="2">Uncharacterized protein</fullName>
    </submittedName>
</protein>
<feature type="region of interest" description="Disordered" evidence="1">
    <location>
        <begin position="716"/>
        <end position="760"/>
    </location>
</feature>
<feature type="region of interest" description="Disordered" evidence="1">
    <location>
        <begin position="607"/>
        <end position="633"/>
    </location>
</feature>
<feature type="region of interest" description="Disordered" evidence="1">
    <location>
        <begin position="111"/>
        <end position="151"/>
    </location>
</feature>
<feature type="region of interest" description="Disordered" evidence="1">
    <location>
        <begin position="787"/>
        <end position="828"/>
    </location>
</feature>
<feature type="compositionally biased region" description="Polar residues" evidence="1">
    <location>
        <begin position="795"/>
        <end position="817"/>
    </location>
</feature>
<accession>A0A9D4ZRF5</accession>
<dbReference type="Proteomes" id="UP000886520">
    <property type="component" value="Chromosome 3"/>
</dbReference>
<dbReference type="OrthoDB" id="1982510at2759"/>
<sequence length="1096" mass="113371">MAQGRFPLFDNEATQVHRNNDGAKEKQYTKEAGNGGKGGKLRLSRISLFKKKPYDRPLASGTRASPLPSGRQVSSLPVRLVDSASNLLTSSASYLFESFFKRRQTRWIGNGTQATAGRGSPDTHDSEKSNPLITSDRHSVESSFQEGGDGRLGGGDMGFVEVEEFLKQQSLSREEVKRLTEVLLSRGYGGSVVNTNPEATRRLNMVKQVSEESNPVILAKAYMGRREMPPWQSTSSRPIEVAGPSSRKILLDGTPERGCLEASRACVASGASVRMLKRRLIADDDDDIVLTVPARRVRQRMTVTPNSSPYLRQVTTAMGRPQASIAALKHSDKSEKSPEQSEEVVLPFKGKSVEEPAIATGPIQTEDLPESSKARDSALDSNRQSSELPASNDVPEPSFEPPKPVVTSLSPALEKSVSGSVAMSSELPAILPEKASKRKGFRISAFFEDSSSDEEAIVPITDTALIEAKEGTTRQLFAILPDNIPRSSALDSAKRPVPVERQPNSVAGRPKSLPVVSSAAPSFKPPSMVPTIEKQYTLPSYLPAITNNGRESGEVKASTTTPSPIASSVPLISSPLPVPRPPPDVSPAEASLLVPEAEAVAAPLISLPSETAPGKEPAKKEGAKRKVEATQTGTPEASGLFFASASQPMPASTENVTPSLIAPAAGPKFLAAAEAPTVSASRLPLFAATPAPLPAVNQAGSSETQPFNAVAADSPLEAGGARHSPMFESPITESKQNDVDTMATDPMTEEPDSSILGPSAPVSLFGSTSNAVSTPISETGAFASRPASSPFSFPMQSSTPSEVSQSPFNSQSGSATGQLFPFGTSGSAPASPFSSSSQSAFLFGSSSAASSTSFMFPATSSAPLTFPATSPAPSPFLFGAQASPSSSANSNSVFGGQTALSASGFTGGGVQNNTATFSFQAPPTTPSPPSFPFGGASAGTSSIPSIPSFGGQTFPFGGQPTNVAANPFAQSGGANASPFQFGAAASTASQPVFSSGAAPASNFSFGAQPATSPFSFTFGGQQSTTSSTGQPFGFGNQPAAPAPNPFALPGSTGQAPSGASGMEFTGGFSLGAAGAGEKSGRKFIKAKRIGGAKRGK</sequence>
<feature type="compositionally biased region" description="Basic and acidic residues" evidence="1">
    <location>
        <begin position="329"/>
        <end position="339"/>
    </location>
</feature>
<feature type="region of interest" description="Disordered" evidence="1">
    <location>
        <begin position="326"/>
        <end position="411"/>
    </location>
</feature>
<organism evidence="2 3">
    <name type="scientific">Adiantum capillus-veneris</name>
    <name type="common">Maidenhair fern</name>
    <dbReference type="NCBI Taxonomy" id="13818"/>
    <lineage>
        <taxon>Eukaryota</taxon>
        <taxon>Viridiplantae</taxon>
        <taxon>Streptophyta</taxon>
        <taxon>Embryophyta</taxon>
        <taxon>Tracheophyta</taxon>
        <taxon>Polypodiopsida</taxon>
        <taxon>Polypodiidae</taxon>
        <taxon>Polypodiales</taxon>
        <taxon>Pteridineae</taxon>
        <taxon>Pteridaceae</taxon>
        <taxon>Vittarioideae</taxon>
        <taxon>Adiantum</taxon>
    </lineage>
</organism>
<feature type="region of interest" description="Disordered" evidence="1">
    <location>
        <begin position="16"/>
        <end position="40"/>
    </location>
</feature>
<evidence type="ECO:0000313" key="3">
    <source>
        <dbReference type="Proteomes" id="UP000886520"/>
    </source>
</evidence>
<feature type="region of interest" description="Disordered" evidence="1">
    <location>
        <begin position="54"/>
        <end position="73"/>
    </location>
</feature>
<proteinExistence type="predicted"/>
<feature type="compositionally biased region" description="Basic and acidic residues" evidence="1">
    <location>
        <begin position="616"/>
        <end position="628"/>
    </location>
</feature>
<dbReference type="EMBL" id="JABFUD020000002">
    <property type="protein sequence ID" value="KAI5083261.1"/>
    <property type="molecule type" value="Genomic_DNA"/>
</dbReference>
<gene>
    <name evidence="2" type="ORF">GOP47_0003004</name>
</gene>
<feature type="region of interest" description="Disordered" evidence="1">
    <location>
        <begin position="488"/>
        <end position="520"/>
    </location>
</feature>
<evidence type="ECO:0000313" key="2">
    <source>
        <dbReference type="EMBL" id="KAI5083261.1"/>
    </source>
</evidence>
<comment type="caution">
    <text evidence="2">The sequence shown here is derived from an EMBL/GenBank/DDBJ whole genome shotgun (WGS) entry which is preliminary data.</text>
</comment>
<feature type="compositionally biased region" description="Low complexity" evidence="1">
    <location>
        <begin position="1020"/>
        <end position="1039"/>
    </location>
</feature>
<feature type="compositionally biased region" description="Basic residues" evidence="1">
    <location>
        <begin position="1081"/>
        <end position="1096"/>
    </location>
</feature>
<feature type="region of interest" description="Disordered" evidence="1">
    <location>
        <begin position="942"/>
        <end position="961"/>
    </location>
</feature>
<feature type="compositionally biased region" description="Low complexity" evidence="1">
    <location>
        <begin position="949"/>
        <end position="961"/>
    </location>
</feature>
<feature type="compositionally biased region" description="Polar residues" evidence="1">
    <location>
        <begin position="379"/>
        <end position="389"/>
    </location>
</feature>
<feature type="region of interest" description="Disordered" evidence="1">
    <location>
        <begin position="1020"/>
        <end position="1096"/>
    </location>
</feature>
<feature type="region of interest" description="Disordered" evidence="1">
    <location>
        <begin position="913"/>
        <end position="937"/>
    </location>
</feature>
<keyword evidence="3" id="KW-1185">Reference proteome</keyword>